<name>A0A376KQY6_ECOLX</name>
<sequence>MQPVNDDTGSHIGTISKVEMAEGMAKRGQLRQVIGSNLPLRQPMPQTFFVGKLRETV</sequence>
<evidence type="ECO:0000313" key="1">
    <source>
        <dbReference type="EMBL" id="STE83731.1"/>
    </source>
</evidence>
<reference evidence="1 2" key="1">
    <citation type="submission" date="2018-06" db="EMBL/GenBank/DDBJ databases">
        <authorList>
            <consortium name="Pathogen Informatics"/>
            <person name="Doyle S."/>
        </authorList>
    </citation>
    <scope>NUCLEOTIDE SEQUENCE [LARGE SCALE GENOMIC DNA]</scope>
    <source>
        <strain evidence="1 2">NCTC10418</strain>
    </source>
</reference>
<accession>A0A376KQY6</accession>
<protein>
    <submittedName>
        <fullName evidence="1">Uncharacterized protein</fullName>
    </submittedName>
</protein>
<dbReference type="AlphaFoldDB" id="A0A376KQY6"/>
<evidence type="ECO:0000313" key="2">
    <source>
        <dbReference type="Proteomes" id="UP000255460"/>
    </source>
</evidence>
<proteinExistence type="predicted"/>
<dbReference type="EMBL" id="UFZQ01000001">
    <property type="protein sequence ID" value="STE83731.1"/>
    <property type="molecule type" value="Genomic_DNA"/>
</dbReference>
<gene>
    <name evidence="1" type="ORF">NCTC10418_01392</name>
</gene>
<dbReference type="Proteomes" id="UP000255460">
    <property type="component" value="Unassembled WGS sequence"/>
</dbReference>
<organism evidence="1 2">
    <name type="scientific">Escherichia coli</name>
    <dbReference type="NCBI Taxonomy" id="562"/>
    <lineage>
        <taxon>Bacteria</taxon>
        <taxon>Pseudomonadati</taxon>
        <taxon>Pseudomonadota</taxon>
        <taxon>Gammaproteobacteria</taxon>
        <taxon>Enterobacterales</taxon>
        <taxon>Enterobacteriaceae</taxon>
        <taxon>Escherichia</taxon>
    </lineage>
</organism>